<evidence type="ECO:0000256" key="5">
    <source>
        <dbReference type="ARBA" id="ARBA00035648"/>
    </source>
</evidence>
<evidence type="ECO:0000313" key="8">
    <source>
        <dbReference type="EMBL" id="AKJ63489.1"/>
    </source>
</evidence>
<dbReference type="EMBL" id="CP010904">
    <property type="protein sequence ID" value="AKJ63489.1"/>
    <property type="molecule type" value="Genomic_DNA"/>
</dbReference>
<keyword evidence="2" id="KW-0540">Nuclease</keyword>
<evidence type="ECO:0008006" key="10">
    <source>
        <dbReference type="Google" id="ProtNLM"/>
    </source>
</evidence>
<dbReference type="AlphaFoldDB" id="A0A0G3EH71"/>
<reference evidence="9" key="1">
    <citation type="submission" date="2015-02" db="EMBL/GenBank/DDBJ databases">
        <title>Description and complete genome sequence of the first cultured representative of the subdivision 5 of the Verrucomicrobia phylum.</title>
        <authorList>
            <person name="Spring S."/>
            <person name="Bunk B."/>
            <person name="Sproer C."/>
            <person name="Klenk H.-P."/>
        </authorList>
    </citation>
    <scope>NUCLEOTIDE SEQUENCE [LARGE SCALE GENOMIC DNA]</scope>
    <source>
        <strain evidence="9">L21-Fru-AB</strain>
    </source>
</reference>
<dbReference type="InterPro" id="IPR005229">
    <property type="entry name" value="YicC/YloC-like"/>
</dbReference>
<dbReference type="KEGG" id="vbl:L21SP4_00205"/>
<dbReference type="InterPro" id="IPR013527">
    <property type="entry name" value="YicC-like_N"/>
</dbReference>
<keyword evidence="3" id="KW-0255">Endonuclease</keyword>
<dbReference type="PANTHER" id="PTHR30636:SF3">
    <property type="entry name" value="UPF0701 PROTEIN YICC"/>
    <property type="match status" value="1"/>
</dbReference>
<protein>
    <recommendedName>
        <fullName evidence="10">YicC family protein</fullName>
    </recommendedName>
</protein>
<keyword evidence="4" id="KW-0378">Hydrolase</keyword>
<gene>
    <name evidence="8" type="ORF">L21SP4_00205</name>
</gene>
<dbReference type="GO" id="GO:0004521">
    <property type="term" value="F:RNA endonuclease activity"/>
    <property type="evidence" value="ECO:0007669"/>
    <property type="project" value="InterPro"/>
</dbReference>
<dbReference type="PANTHER" id="PTHR30636">
    <property type="entry name" value="UPF0701 PROTEIN YICC"/>
    <property type="match status" value="1"/>
</dbReference>
<evidence type="ECO:0000256" key="1">
    <source>
        <dbReference type="ARBA" id="ARBA00001968"/>
    </source>
</evidence>
<evidence type="ECO:0000313" key="9">
    <source>
        <dbReference type="Proteomes" id="UP000035268"/>
    </source>
</evidence>
<dbReference type="RefSeq" id="WP_052880915.1">
    <property type="nucleotide sequence ID" value="NZ_CP010904.1"/>
</dbReference>
<sequence>MALKSMTGYGRGEGVRGGVRATVELSSVNRKQCDIALQLPRPYAALEPDLRRLAREVIERGRVTGAVSFRWSSGPSRRVEIDRDRAAETARELRAAAEELGLNDDLSASTLLRVPDLVHLSEAPSDPEVCRASAELALRRALRELDRMRRREGRELERDIRARLRTMEQHLTGIDRCSGNAAVRYRQRLREELRAAGVAENHEGEQWLVREVAAFLDRVDITEERTRLRSHIRQFRQSMTGHDASGRTLDFLAQEMLREINTIGAKCGDLDIARSGVIIKTELERIREQIQNVE</sequence>
<dbReference type="OrthoDB" id="9771229at2"/>
<comment type="similarity">
    <text evidence="5">Belongs to the YicC/YloC family.</text>
</comment>
<evidence type="ECO:0000259" key="7">
    <source>
        <dbReference type="Pfam" id="PF08340"/>
    </source>
</evidence>
<evidence type="ECO:0000256" key="2">
    <source>
        <dbReference type="ARBA" id="ARBA00022722"/>
    </source>
</evidence>
<accession>A0A0G3EH71</accession>
<feature type="domain" description="Endoribonuclease YicC-like N-terminal" evidence="6">
    <location>
        <begin position="3"/>
        <end position="157"/>
    </location>
</feature>
<dbReference type="STRING" id="1307763.L21SP4_00205"/>
<feature type="domain" description="Endoribonuclease YicC-like C-terminal" evidence="7">
    <location>
        <begin position="179"/>
        <end position="294"/>
    </location>
</feature>
<keyword evidence="9" id="KW-1185">Reference proteome</keyword>
<dbReference type="PATRIC" id="fig|1609981.3.peg.217"/>
<organism evidence="8 9">
    <name type="scientific">Kiritimatiella glycovorans</name>
    <dbReference type="NCBI Taxonomy" id="1307763"/>
    <lineage>
        <taxon>Bacteria</taxon>
        <taxon>Pseudomonadati</taxon>
        <taxon>Kiritimatiellota</taxon>
        <taxon>Kiritimatiellia</taxon>
        <taxon>Kiritimatiellales</taxon>
        <taxon>Kiritimatiellaceae</taxon>
        <taxon>Kiritimatiella</taxon>
    </lineage>
</organism>
<reference evidence="8 9" key="2">
    <citation type="journal article" date="2016" name="ISME J.">
        <title>Characterization of the first cultured representative of Verrucomicrobia subdivision 5 indicates the proposal of a novel phylum.</title>
        <authorList>
            <person name="Spring S."/>
            <person name="Bunk B."/>
            <person name="Sproer C."/>
            <person name="Schumann P."/>
            <person name="Rohde M."/>
            <person name="Tindall B.J."/>
            <person name="Klenk H.P."/>
        </authorList>
    </citation>
    <scope>NUCLEOTIDE SEQUENCE [LARGE SCALE GENOMIC DNA]</scope>
    <source>
        <strain evidence="8 9">L21-Fru-AB</strain>
    </source>
</reference>
<dbReference type="NCBIfam" id="TIGR00255">
    <property type="entry name" value="YicC/YloC family endoribonuclease"/>
    <property type="match status" value="1"/>
</dbReference>
<dbReference type="InterPro" id="IPR013551">
    <property type="entry name" value="YicC-like_C"/>
</dbReference>
<dbReference type="Pfam" id="PF03755">
    <property type="entry name" value="YicC-like_N"/>
    <property type="match status" value="1"/>
</dbReference>
<dbReference type="GO" id="GO:0016787">
    <property type="term" value="F:hydrolase activity"/>
    <property type="evidence" value="ECO:0007669"/>
    <property type="project" value="UniProtKB-KW"/>
</dbReference>
<evidence type="ECO:0000256" key="3">
    <source>
        <dbReference type="ARBA" id="ARBA00022759"/>
    </source>
</evidence>
<evidence type="ECO:0000259" key="6">
    <source>
        <dbReference type="Pfam" id="PF03755"/>
    </source>
</evidence>
<dbReference type="Pfam" id="PF08340">
    <property type="entry name" value="YicC-like_C"/>
    <property type="match status" value="1"/>
</dbReference>
<proteinExistence type="inferred from homology"/>
<name>A0A0G3EH71_9BACT</name>
<comment type="cofactor">
    <cofactor evidence="1">
        <name>a divalent metal cation</name>
        <dbReference type="ChEBI" id="CHEBI:60240"/>
    </cofactor>
</comment>
<dbReference type="Proteomes" id="UP000035268">
    <property type="component" value="Chromosome"/>
</dbReference>
<evidence type="ECO:0000256" key="4">
    <source>
        <dbReference type="ARBA" id="ARBA00022801"/>
    </source>
</evidence>